<dbReference type="AlphaFoldDB" id="A0A2K1IG99"/>
<dbReference type="InParanoid" id="A0A2K1IG99"/>
<proteinExistence type="predicted"/>
<evidence type="ECO:0000313" key="3">
    <source>
        <dbReference type="Proteomes" id="UP000006727"/>
    </source>
</evidence>
<evidence type="ECO:0000313" key="2">
    <source>
        <dbReference type="EnsemblPlants" id="PAC:32909824.CDS.1"/>
    </source>
</evidence>
<protein>
    <submittedName>
        <fullName evidence="1 2">Uncharacterized protein</fullName>
    </submittedName>
</protein>
<reference evidence="1 3" key="2">
    <citation type="journal article" date="2018" name="Plant J.">
        <title>The Physcomitrella patens chromosome-scale assembly reveals moss genome structure and evolution.</title>
        <authorList>
            <person name="Lang D."/>
            <person name="Ullrich K.K."/>
            <person name="Murat F."/>
            <person name="Fuchs J."/>
            <person name="Jenkins J."/>
            <person name="Haas F.B."/>
            <person name="Piednoel M."/>
            <person name="Gundlach H."/>
            <person name="Van Bel M."/>
            <person name="Meyberg R."/>
            <person name="Vives C."/>
            <person name="Morata J."/>
            <person name="Symeonidi A."/>
            <person name="Hiss M."/>
            <person name="Muchero W."/>
            <person name="Kamisugi Y."/>
            <person name="Saleh O."/>
            <person name="Blanc G."/>
            <person name="Decker E.L."/>
            <person name="van Gessel N."/>
            <person name="Grimwood J."/>
            <person name="Hayes R.D."/>
            <person name="Graham S.W."/>
            <person name="Gunter L.E."/>
            <person name="McDaniel S.F."/>
            <person name="Hoernstein S.N.W."/>
            <person name="Larsson A."/>
            <person name="Li F.W."/>
            <person name="Perroud P.F."/>
            <person name="Phillips J."/>
            <person name="Ranjan P."/>
            <person name="Rokshar D.S."/>
            <person name="Rothfels C.J."/>
            <person name="Schneider L."/>
            <person name="Shu S."/>
            <person name="Stevenson D.W."/>
            <person name="Thummler F."/>
            <person name="Tillich M."/>
            <person name="Villarreal Aguilar J.C."/>
            <person name="Widiez T."/>
            <person name="Wong G.K."/>
            <person name="Wymore A."/>
            <person name="Zhang Y."/>
            <person name="Zimmer A.D."/>
            <person name="Quatrano R.S."/>
            <person name="Mayer K.F.X."/>
            <person name="Goodstein D."/>
            <person name="Casacuberta J.M."/>
            <person name="Vandepoele K."/>
            <person name="Reski R."/>
            <person name="Cuming A.C."/>
            <person name="Tuskan G.A."/>
            <person name="Maumus F."/>
            <person name="Salse J."/>
            <person name="Schmutz J."/>
            <person name="Rensing S.A."/>
        </authorList>
    </citation>
    <scope>NUCLEOTIDE SEQUENCE [LARGE SCALE GENOMIC DNA]</scope>
    <source>
        <strain evidence="2 3">cv. Gransden 2004</strain>
    </source>
</reference>
<sequence length="66" mass="7367">MAEANDPLWTVWECSEGWRLHCAVCDAPVVDLGTSGLLHSKKGNPFVYHFASEFEDRSAVEHSCDD</sequence>
<dbReference type="EMBL" id="ABEU02000024">
    <property type="protein sequence ID" value="PNR28302.1"/>
    <property type="molecule type" value="Genomic_DNA"/>
</dbReference>
<evidence type="ECO:0000313" key="1">
    <source>
        <dbReference type="EMBL" id="PNR28302.1"/>
    </source>
</evidence>
<dbReference type="EnsemblPlants" id="Pp3c24_10700V3.2">
    <property type="protein sequence ID" value="PAC:32909825.CDS.1"/>
    <property type="gene ID" value="Pp3c24_10700"/>
</dbReference>
<dbReference type="Gramene" id="Pp3c24_10700V3.1">
    <property type="protein sequence ID" value="PAC:32909824.CDS.1"/>
    <property type="gene ID" value="Pp3c24_10700"/>
</dbReference>
<organism evidence="1">
    <name type="scientific">Physcomitrium patens</name>
    <name type="common">Spreading-leaved earth moss</name>
    <name type="synonym">Physcomitrella patens</name>
    <dbReference type="NCBI Taxonomy" id="3218"/>
    <lineage>
        <taxon>Eukaryota</taxon>
        <taxon>Viridiplantae</taxon>
        <taxon>Streptophyta</taxon>
        <taxon>Embryophyta</taxon>
        <taxon>Bryophyta</taxon>
        <taxon>Bryophytina</taxon>
        <taxon>Bryopsida</taxon>
        <taxon>Funariidae</taxon>
        <taxon>Funariales</taxon>
        <taxon>Funariaceae</taxon>
        <taxon>Physcomitrium</taxon>
    </lineage>
</organism>
<accession>A0A2K1IG99</accession>
<reference evidence="1 3" key="1">
    <citation type="journal article" date="2008" name="Science">
        <title>The Physcomitrella genome reveals evolutionary insights into the conquest of land by plants.</title>
        <authorList>
            <person name="Rensing S."/>
            <person name="Lang D."/>
            <person name="Zimmer A."/>
            <person name="Terry A."/>
            <person name="Salamov A."/>
            <person name="Shapiro H."/>
            <person name="Nishiyama T."/>
            <person name="Perroud P.-F."/>
            <person name="Lindquist E."/>
            <person name="Kamisugi Y."/>
            <person name="Tanahashi T."/>
            <person name="Sakakibara K."/>
            <person name="Fujita T."/>
            <person name="Oishi K."/>
            <person name="Shin-I T."/>
            <person name="Kuroki Y."/>
            <person name="Toyoda A."/>
            <person name="Suzuki Y."/>
            <person name="Hashimoto A."/>
            <person name="Yamaguchi K."/>
            <person name="Sugano A."/>
            <person name="Kohara Y."/>
            <person name="Fujiyama A."/>
            <person name="Anterola A."/>
            <person name="Aoki S."/>
            <person name="Ashton N."/>
            <person name="Barbazuk W.B."/>
            <person name="Barker E."/>
            <person name="Bennetzen J."/>
            <person name="Bezanilla M."/>
            <person name="Blankenship R."/>
            <person name="Cho S.H."/>
            <person name="Dutcher S."/>
            <person name="Estelle M."/>
            <person name="Fawcett J.A."/>
            <person name="Gundlach H."/>
            <person name="Hanada K."/>
            <person name="Heyl A."/>
            <person name="Hicks K.A."/>
            <person name="Hugh J."/>
            <person name="Lohr M."/>
            <person name="Mayer K."/>
            <person name="Melkozernov A."/>
            <person name="Murata T."/>
            <person name="Nelson D."/>
            <person name="Pils B."/>
            <person name="Prigge M."/>
            <person name="Reiss B."/>
            <person name="Renner T."/>
            <person name="Rombauts S."/>
            <person name="Rushton P."/>
            <person name="Sanderfoot A."/>
            <person name="Schween G."/>
            <person name="Shiu S.-H."/>
            <person name="Stueber K."/>
            <person name="Theodoulou F.L."/>
            <person name="Tu H."/>
            <person name="Van de Peer Y."/>
            <person name="Verrier P.J."/>
            <person name="Waters E."/>
            <person name="Wood A."/>
            <person name="Yang L."/>
            <person name="Cove D."/>
            <person name="Cuming A."/>
            <person name="Hasebe M."/>
            <person name="Lucas S."/>
            <person name="Mishler D.B."/>
            <person name="Reski R."/>
            <person name="Grigoriev I."/>
            <person name="Quatrano R.S."/>
            <person name="Boore J.L."/>
        </authorList>
    </citation>
    <scope>NUCLEOTIDE SEQUENCE [LARGE SCALE GENOMIC DNA]</scope>
    <source>
        <strain evidence="2 3">cv. Gransden 2004</strain>
    </source>
</reference>
<dbReference type="Proteomes" id="UP000006727">
    <property type="component" value="Chromosome 24"/>
</dbReference>
<dbReference type="EnsemblPlants" id="Pp3c24_10700V3.1">
    <property type="protein sequence ID" value="PAC:32909824.CDS.1"/>
    <property type="gene ID" value="Pp3c24_10700"/>
</dbReference>
<gene>
    <name evidence="1" type="ORF">PHYPA_028894</name>
</gene>
<keyword evidence="3" id="KW-1185">Reference proteome</keyword>
<name>A0A2K1IG99_PHYPA</name>
<reference evidence="2" key="3">
    <citation type="submission" date="2020-12" db="UniProtKB">
        <authorList>
            <consortium name="EnsemblPlants"/>
        </authorList>
    </citation>
    <scope>IDENTIFICATION</scope>
</reference>
<dbReference type="Gramene" id="Pp3c24_10700V3.2">
    <property type="protein sequence ID" value="PAC:32909825.CDS.1"/>
    <property type="gene ID" value="Pp3c24_10700"/>
</dbReference>